<gene>
    <name evidence="3" type="primary">spop_30</name>
    <name evidence="3" type="ORF">AVEN_50869_1</name>
</gene>
<keyword evidence="4" id="KW-1185">Reference proteome</keyword>
<evidence type="ECO:0000259" key="2">
    <source>
        <dbReference type="PROSITE" id="PS50144"/>
    </source>
</evidence>
<accession>A0A4Y2M8Y7</accession>
<dbReference type="Gene3D" id="3.30.710.10">
    <property type="entry name" value="Potassium Channel Kv1.1, Chain A"/>
    <property type="match status" value="1"/>
</dbReference>
<dbReference type="Proteomes" id="UP000499080">
    <property type="component" value="Unassembled WGS sequence"/>
</dbReference>
<dbReference type="CDD" id="cd00121">
    <property type="entry name" value="MATH"/>
    <property type="match status" value="1"/>
</dbReference>
<dbReference type="AlphaFoldDB" id="A0A4Y2M8Y7"/>
<dbReference type="Gene3D" id="2.60.210.10">
    <property type="entry name" value="Apoptosis, Tumor Necrosis Factor Receptor Associated Protein 2, Chain A"/>
    <property type="match status" value="1"/>
</dbReference>
<dbReference type="SUPFAM" id="SSF54695">
    <property type="entry name" value="POZ domain"/>
    <property type="match status" value="1"/>
</dbReference>
<dbReference type="OrthoDB" id="6420118at2759"/>
<protein>
    <submittedName>
        <fullName evidence="3">Speckle-type POZ protein</fullName>
    </submittedName>
</protein>
<reference evidence="3 4" key="1">
    <citation type="journal article" date="2019" name="Sci. Rep.">
        <title>Orb-weaving spider Araneus ventricosus genome elucidates the spidroin gene catalogue.</title>
        <authorList>
            <person name="Kono N."/>
            <person name="Nakamura H."/>
            <person name="Ohtoshi R."/>
            <person name="Moran D.A.P."/>
            <person name="Shinohara A."/>
            <person name="Yoshida Y."/>
            <person name="Fujiwara M."/>
            <person name="Mori M."/>
            <person name="Tomita M."/>
            <person name="Arakawa K."/>
        </authorList>
    </citation>
    <scope>NUCLEOTIDE SEQUENCE [LARGE SCALE GENOMIC DNA]</scope>
</reference>
<sequence length="494" mass="57486">MATEIDGETNGCIFEWKIENISHCWLKNGKEIRSPVFIADALEDTKWSLWLYPMGDRDDKNVGIYLARERDFSGPNEIEVNYQIAFLDKNGTYLTERTLLKRVFGKERIWGFSEFEAREKVFITKRKSFLPEDTLTVQCTIWIKYEYQTLVKPDLCFARTVFKVNRKSFLWQIPKFSTLKPGLRSKFQDDLIDFDIVLNEIEDLVKKLDIDIISFNENIKYFLFRISIINSYGEKEPCGEHEYFASDIEERVLSTPLFSKMLMKNETRYLSNDVLLLDCEYVTSNGLFRHEVVTGCGILSSKLTKVVVEKERSQHSSVLASDLKLMYEDGSFSDTELRTSTQTFKAHKSILSARSPVFRRMFSNDMKEKNSGRVDITDLEENTVHRMLLYVYTDTLEDLQLESACNLYVAADKYEILSLRSRCSSFLKDSLCPKKACDILALADRHQDDDLKIAVQDFILTHDKEVFGSQKWKDFIDTNPKLAADIMYWKVFPG</sequence>
<comment type="caution">
    <text evidence="3">The sequence shown here is derived from an EMBL/GenBank/DDBJ whole genome shotgun (WGS) entry which is preliminary data.</text>
</comment>
<dbReference type="EMBL" id="BGPR01007012">
    <property type="protein sequence ID" value="GBN23585.1"/>
    <property type="molecule type" value="Genomic_DNA"/>
</dbReference>
<dbReference type="PROSITE" id="PS50097">
    <property type="entry name" value="BTB"/>
    <property type="match status" value="1"/>
</dbReference>
<evidence type="ECO:0000313" key="4">
    <source>
        <dbReference type="Proteomes" id="UP000499080"/>
    </source>
</evidence>
<dbReference type="InterPro" id="IPR011333">
    <property type="entry name" value="SKP1/BTB/POZ_sf"/>
</dbReference>
<dbReference type="Gene3D" id="1.25.40.420">
    <property type="match status" value="1"/>
</dbReference>
<dbReference type="PROSITE" id="PS50144">
    <property type="entry name" value="MATH"/>
    <property type="match status" value="1"/>
</dbReference>
<organism evidence="3 4">
    <name type="scientific">Araneus ventricosus</name>
    <name type="common">Orbweaver spider</name>
    <name type="synonym">Epeira ventricosa</name>
    <dbReference type="NCBI Taxonomy" id="182803"/>
    <lineage>
        <taxon>Eukaryota</taxon>
        <taxon>Metazoa</taxon>
        <taxon>Ecdysozoa</taxon>
        <taxon>Arthropoda</taxon>
        <taxon>Chelicerata</taxon>
        <taxon>Arachnida</taxon>
        <taxon>Araneae</taxon>
        <taxon>Araneomorphae</taxon>
        <taxon>Entelegynae</taxon>
        <taxon>Araneoidea</taxon>
        <taxon>Araneidae</taxon>
        <taxon>Araneus</taxon>
    </lineage>
</organism>
<dbReference type="Pfam" id="PF00651">
    <property type="entry name" value="BTB"/>
    <property type="match status" value="1"/>
</dbReference>
<evidence type="ECO:0000259" key="1">
    <source>
        <dbReference type="PROSITE" id="PS50097"/>
    </source>
</evidence>
<dbReference type="SMART" id="SM00225">
    <property type="entry name" value="BTB"/>
    <property type="match status" value="1"/>
</dbReference>
<dbReference type="GO" id="GO:0030163">
    <property type="term" value="P:protein catabolic process"/>
    <property type="evidence" value="ECO:0007669"/>
    <property type="project" value="UniProtKB-ARBA"/>
</dbReference>
<name>A0A4Y2M8Y7_ARAVE</name>
<dbReference type="Pfam" id="PF22486">
    <property type="entry name" value="MATH_2"/>
    <property type="match status" value="1"/>
</dbReference>
<evidence type="ECO:0000313" key="3">
    <source>
        <dbReference type="EMBL" id="GBN23585.1"/>
    </source>
</evidence>
<feature type="domain" description="MATH" evidence="2">
    <location>
        <begin position="11"/>
        <end position="141"/>
    </location>
</feature>
<dbReference type="PANTHER" id="PTHR24413">
    <property type="entry name" value="SPECKLE-TYPE POZ PROTEIN"/>
    <property type="match status" value="1"/>
</dbReference>
<dbReference type="InterPro" id="IPR008974">
    <property type="entry name" value="TRAF-like"/>
</dbReference>
<dbReference type="SUPFAM" id="SSF49599">
    <property type="entry name" value="TRAF domain-like"/>
    <property type="match status" value="1"/>
</dbReference>
<feature type="domain" description="BTB" evidence="1">
    <location>
        <begin position="333"/>
        <end position="400"/>
    </location>
</feature>
<dbReference type="InterPro" id="IPR002083">
    <property type="entry name" value="MATH/TRAF_dom"/>
</dbReference>
<dbReference type="InterPro" id="IPR000210">
    <property type="entry name" value="BTB/POZ_dom"/>
</dbReference>
<proteinExistence type="predicted"/>